<keyword evidence="2 7" id="KW-0808">Transferase</keyword>
<dbReference type="PANTHER" id="PTHR10534:SF2">
    <property type="entry name" value="PYRIDOXAL KINASE"/>
    <property type="match status" value="1"/>
</dbReference>
<dbReference type="RefSeq" id="WP_227319377.1">
    <property type="nucleotide sequence ID" value="NZ_JAESVB010000001.1"/>
</dbReference>
<accession>A0A964DXH0</accession>
<dbReference type="InterPro" id="IPR013749">
    <property type="entry name" value="PM/HMP-P_kinase-1"/>
</dbReference>
<name>A0A964DXH0_9PROT</name>
<protein>
    <recommendedName>
        <fullName evidence="1">pyridoxal kinase</fullName>
        <ecNumber evidence="1">2.7.1.35</ecNumber>
    </recommendedName>
</protein>
<comment type="caution">
    <text evidence="7">The sequence shown here is derived from an EMBL/GenBank/DDBJ whole genome shotgun (WGS) entry which is preliminary data.</text>
</comment>
<dbReference type="Proteomes" id="UP000708298">
    <property type="component" value="Unassembled WGS sequence"/>
</dbReference>
<dbReference type="GO" id="GO:0009443">
    <property type="term" value="P:pyridoxal 5'-phosphate salvage"/>
    <property type="evidence" value="ECO:0007669"/>
    <property type="project" value="InterPro"/>
</dbReference>
<dbReference type="GO" id="GO:0008478">
    <property type="term" value="F:pyridoxal kinase activity"/>
    <property type="evidence" value="ECO:0007669"/>
    <property type="project" value="UniProtKB-EC"/>
</dbReference>
<reference evidence="7" key="1">
    <citation type="journal article" date="2021" name="Microorganisms">
        <title>Acidisoma silvae sp. nov. and Acidisomacellulosilytica sp. nov., Two Acidophilic Bacteria Isolated from Decaying Wood, Hydrolyzing Cellulose and Producing Poly-3-hydroxybutyrate.</title>
        <authorList>
            <person name="Mieszkin S."/>
            <person name="Pouder E."/>
            <person name="Uroz S."/>
            <person name="Simon-Colin C."/>
            <person name="Alain K."/>
        </authorList>
    </citation>
    <scope>NUCLEOTIDE SEQUENCE</scope>
    <source>
        <strain evidence="7">HW T2.11</strain>
    </source>
</reference>
<feature type="domain" description="Pyridoxamine kinase/Phosphomethylpyrimidine kinase" evidence="6">
    <location>
        <begin position="74"/>
        <end position="259"/>
    </location>
</feature>
<evidence type="ECO:0000256" key="2">
    <source>
        <dbReference type="ARBA" id="ARBA00022679"/>
    </source>
</evidence>
<dbReference type="Pfam" id="PF08543">
    <property type="entry name" value="Phos_pyr_kin"/>
    <property type="match status" value="1"/>
</dbReference>
<dbReference type="GO" id="GO:0005524">
    <property type="term" value="F:ATP binding"/>
    <property type="evidence" value="ECO:0007669"/>
    <property type="project" value="UniProtKB-KW"/>
</dbReference>
<dbReference type="Gene3D" id="3.40.1190.20">
    <property type="match status" value="1"/>
</dbReference>
<evidence type="ECO:0000259" key="6">
    <source>
        <dbReference type="Pfam" id="PF08543"/>
    </source>
</evidence>
<dbReference type="EMBL" id="JAESVB010000001">
    <property type="protein sequence ID" value="MCB8873693.1"/>
    <property type="molecule type" value="Genomic_DNA"/>
</dbReference>
<dbReference type="SUPFAM" id="SSF53613">
    <property type="entry name" value="Ribokinase-like"/>
    <property type="match status" value="1"/>
</dbReference>
<dbReference type="NCBIfam" id="NF004398">
    <property type="entry name" value="PRK05756.1"/>
    <property type="match status" value="1"/>
</dbReference>
<proteinExistence type="predicted"/>
<evidence type="ECO:0000256" key="4">
    <source>
        <dbReference type="ARBA" id="ARBA00022777"/>
    </source>
</evidence>
<keyword evidence="8" id="KW-1185">Reference proteome</keyword>
<keyword evidence="4 7" id="KW-0418">Kinase</keyword>
<dbReference type="InterPro" id="IPR029056">
    <property type="entry name" value="Ribokinase-like"/>
</dbReference>
<dbReference type="AlphaFoldDB" id="A0A964DXH0"/>
<evidence type="ECO:0000256" key="1">
    <source>
        <dbReference type="ARBA" id="ARBA00012104"/>
    </source>
</evidence>
<evidence type="ECO:0000256" key="3">
    <source>
        <dbReference type="ARBA" id="ARBA00022741"/>
    </source>
</evidence>
<dbReference type="PANTHER" id="PTHR10534">
    <property type="entry name" value="PYRIDOXAL KINASE"/>
    <property type="match status" value="1"/>
</dbReference>
<keyword evidence="3" id="KW-0547">Nucleotide-binding</keyword>
<dbReference type="InterPro" id="IPR004625">
    <property type="entry name" value="PyrdxlKinase"/>
</dbReference>
<evidence type="ECO:0000313" key="7">
    <source>
        <dbReference type="EMBL" id="MCB8873693.1"/>
    </source>
</evidence>
<dbReference type="GO" id="GO:0005829">
    <property type="term" value="C:cytosol"/>
    <property type="evidence" value="ECO:0007669"/>
    <property type="project" value="TreeGrafter"/>
</dbReference>
<organism evidence="7 8">
    <name type="scientific">Acidisoma silvae</name>
    <dbReference type="NCBI Taxonomy" id="2802396"/>
    <lineage>
        <taxon>Bacteria</taxon>
        <taxon>Pseudomonadati</taxon>
        <taxon>Pseudomonadota</taxon>
        <taxon>Alphaproteobacteria</taxon>
        <taxon>Acetobacterales</taxon>
        <taxon>Acidocellaceae</taxon>
        <taxon>Acidisoma</taxon>
    </lineage>
</organism>
<reference evidence="7" key="2">
    <citation type="submission" date="2021-01" db="EMBL/GenBank/DDBJ databases">
        <authorList>
            <person name="Mieszkin S."/>
            <person name="Pouder E."/>
            <person name="Alain K."/>
        </authorList>
    </citation>
    <scope>NUCLEOTIDE SEQUENCE</scope>
    <source>
        <strain evidence="7">HW T2.11</strain>
    </source>
</reference>
<gene>
    <name evidence="7" type="primary">pdxY</name>
    <name evidence="7" type="ORF">ASILVAE211_00755</name>
</gene>
<evidence type="ECO:0000256" key="5">
    <source>
        <dbReference type="ARBA" id="ARBA00022840"/>
    </source>
</evidence>
<dbReference type="EC" id="2.7.1.35" evidence="1"/>
<sequence length="282" mass="29983">MNILSIQSWVSYGHVGNAAAVFPMQRLGAEVWAVNTVQFSNHTGYGSWRGSVLPADLIREVVTGIEERGVLPRCDALLSGYLGDPAVAEAVLHAHDRLRAANPRAVYCADPVIGDDDTGVYVRPGIAELMRDRIVPAADILTPNLFELRQLTGLPCDTLAGVKDAVARLQARGPRRVLVTSLRTPETPDDHLDMLAAEGGEFVRLRAPLLPIAVNGAGDAIAALFLVHTLQGKSAADALSAAGSAIFGILRRTVELGQREIALIAAQDELVAPTVVLRPVSV</sequence>
<keyword evidence="5" id="KW-0067">ATP-binding</keyword>
<dbReference type="CDD" id="cd01173">
    <property type="entry name" value="pyridoxal_pyridoxamine_kinase"/>
    <property type="match status" value="1"/>
</dbReference>
<evidence type="ECO:0000313" key="8">
    <source>
        <dbReference type="Proteomes" id="UP000708298"/>
    </source>
</evidence>
<dbReference type="NCBIfam" id="TIGR00687">
    <property type="entry name" value="pyridox_kin"/>
    <property type="match status" value="1"/>
</dbReference>